<dbReference type="InterPro" id="IPR023361">
    <property type="entry name" value="DUF1285_beta_roll_sf"/>
</dbReference>
<sequence length="192" mass="20772">MSEDESNKTQAGKTSPGQTPAPAADVGAALAGARRDPTAADEAYDIRIGRDGTWYYHGGPIRRIALVKLFATVLRRDAAGDYWLITPAERGRITVDDAPFVAVAVEAEGSGEDQVLTFRTNLDVLCQAGPDHPIRVAFAPDTGEPSPYVHVKDGLEALLTRPVFYELADIAVSHDGRMGVWSHRIFFPLDQA</sequence>
<gene>
    <name evidence="4" type="ORF">E9232_004385</name>
</gene>
<evidence type="ECO:0000256" key="1">
    <source>
        <dbReference type="SAM" id="MobiDB-lite"/>
    </source>
</evidence>
<comment type="caution">
    <text evidence="4">The sequence shown here is derived from an EMBL/GenBank/DDBJ whole genome shotgun (WGS) entry which is preliminary data.</text>
</comment>
<evidence type="ECO:0000313" key="5">
    <source>
        <dbReference type="Proteomes" id="UP001262410"/>
    </source>
</evidence>
<dbReference type="Gene3D" id="2.30.270.10">
    <property type="entry name" value="duf1285 protein"/>
    <property type="match status" value="1"/>
</dbReference>
<organism evidence="4 5">
    <name type="scientific">Inquilinus ginsengisoli</name>
    <dbReference type="NCBI Taxonomy" id="363840"/>
    <lineage>
        <taxon>Bacteria</taxon>
        <taxon>Pseudomonadati</taxon>
        <taxon>Pseudomonadota</taxon>
        <taxon>Alphaproteobacteria</taxon>
        <taxon>Rhodospirillales</taxon>
        <taxon>Rhodospirillaceae</taxon>
        <taxon>Inquilinus</taxon>
    </lineage>
</organism>
<evidence type="ECO:0000313" key="4">
    <source>
        <dbReference type="EMBL" id="MDR6291851.1"/>
    </source>
</evidence>
<accession>A0ABU1JT98</accession>
<feature type="compositionally biased region" description="Low complexity" evidence="1">
    <location>
        <begin position="20"/>
        <end position="32"/>
    </location>
</feature>
<dbReference type="Proteomes" id="UP001262410">
    <property type="component" value="Unassembled WGS sequence"/>
</dbReference>
<evidence type="ECO:0008006" key="6">
    <source>
        <dbReference type="Google" id="ProtNLM"/>
    </source>
</evidence>
<proteinExistence type="predicted"/>
<dbReference type="EMBL" id="JAVDPW010000007">
    <property type="protein sequence ID" value="MDR6291851.1"/>
    <property type="molecule type" value="Genomic_DNA"/>
</dbReference>
<dbReference type="InterPro" id="IPR048341">
    <property type="entry name" value="DUF1285_N"/>
</dbReference>
<feature type="compositionally biased region" description="Polar residues" evidence="1">
    <location>
        <begin position="8"/>
        <end position="18"/>
    </location>
</feature>
<evidence type="ECO:0000259" key="3">
    <source>
        <dbReference type="Pfam" id="PF21028"/>
    </source>
</evidence>
<dbReference type="Pfam" id="PF21028">
    <property type="entry name" value="DUF1285_C"/>
    <property type="match status" value="1"/>
</dbReference>
<feature type="domain" description="DUF1285" evidence="3">
    <location>
        <begin position="99"/>
        <end position="189"/>
    </location>
</feature>
<keyword evidence="5" id="KW-1185">Reference proteome</keyword>
<feature type="domain" description="DUF1285" evidence="2">
    <location>
        <begin position="42"/>
        <end position="98"/>
    </location>
</feature>
<dbReference type="RefSeq" id="WP_309797411.1">
    <property type="nucleotide sequence ID" value="NZ_JAVDPW010000007.1"/>
</dbReference>
<evidence type="ECO:0000259" key="2">
    <source>
        <dbReference type="Pfam" id="PF06938"/>
    </source>
</evidence>
<dbReference type="Pfam" id="PF06938">
    <property type="entry name" value="DUF1285_N"/>
    <property type="match status" value="1"/>
</dbReference>
<feature type="region of interest" description="Disordered" evidence="1">
    <location>
        <begin position="1"/>
        <end position="34"/>
    </location>
</feature>
<dbReference type="InterPro" id="IPR048342">
    <property type="entry name" value="DUF1285_C"/>
</dbReference>
<dbReference type="Gene3D" id="3.10.540.10">
    <property type="entry name" value="duf1285 like domain"/>
    <property type="match status" value="1"/>
</dbReference>
<protein>
    <recommendedName>
        <fullName evidence="6">DUF1285 domain-containing protein</fullName>
    </recommendedName>
</protein>
<reference evidence="4 5" key="1">
    <citation type="submission" date="2023-07" db="EMBL/GenBank/DDBJ databases">
        <title>Sorghum-associated microbial communities from plants grown in Nebraska, USA.</title>
        <authorList>
            <person name="Schachtman D."/>
        </authorList>
    </citation>
    <scope>NUCLEOTIDE SEQUENCE [LARGE SCALE GENOMIC DNA]</scope>
    <source>
        <strain evidence="4 5">584</strain>
    </source>
</reference>
<name>A0ABU1JT98_9PROT</name>